<evidence type="ECO:0000256" key="5">
    <source>
        <dbReference type="ARBA" id="ARBA00023242"/>
    </source>
</evidence>
<protein>
    <recommendedName>
        <fullName evidence="7">Virilizer N-terminal domain-containing protein</fullName>
    </recommendedName>
</protein>
<dbReference type="GO" id="GO:0036396">
    <property type="term" value="C:RNA N6-methyladenosine methyltransferase complex"/>
    <property type="evidence" value="ECO:0007669"/>
    <property type="project" value="TreeGrafter"/>
</dbReference>
<comment type="similarity">
    <text evidence="2">Belongs to the vir family.</text>
</comment>
<accession>A0A643C4D0</accession>
<feature type="compositionally biased region" description="Acidic residues" evidence="6">
    <location>
        <begin position="274"/>
        <end position="302"/>
    </location>
</feature>
<feature type="domain" description="Virilizer N-terminal" evidence="7">
    <location>
        <begin position="6"/>
        <end position="266"/>
    </location>
</feature>
<keyword evidence="5" id="KW-0539">Nucleus</keyword>
<feature type="region of interest" description="Disordered" evidence="6">
    <location>
        <begin position="1577"/>
        <end position="1682"/>
    </location>
</feature>
<dbReference type="OrthoDB" id="2011702at2759"/>
<dbReference type="GO" id="GO:0008380">
    <property type="term" value="P:RNA splicing"/>
    <property type="evidence" value="ECO:0007669"/>
    <property type="project" value="UniProtKB-KW"/>
</dbReference>
<feature type="compositionally biased region" description="Basic and acidic residues" evidence="6">
    <location>
        <begin position="584"/>
        <end position="598"/>
    </location>
</feature>
<keyword evidence="4" id="KW-0508">mRNA splicing</keyword>
<dbReference type="PANTHER" id="PTHR23185">
    <property type="entry name" value="PROTEIN VIRILIZER HOMOLOG"/>
    <property type="match status" value="1"/>
</dbReference>
<dbReference type="EMBL" id="SGJD01002654">
    <property type="protein sequence ID" value="KAB0394910.1"/>
    <property type="molecule type" value="Genomic_DNA"/>
</dbReference>
<evidence type="ECO:0000313" key="8">
    <source>
        <dbReference type="EMBL" id="KAB0394910.1"/>
    </source>
</evidence>
<feature type="compositionally biased region" description="Gly residues" evidence="6">
    <location>
        <begin position="1603"/>
        <end position="1612"/>
    </location>
</feature>
<proteinExistence type="inferred from homology"/>
<feature type="compositionally biased region" description="Basic and acidic residues" evidence="6">
    <location>
        <begin position="160"/>
        <end position="169"/>
    </location>
</feature>
<comment type="subcellular location">
    <subcellularLocation>
        <location evidence="1">Nucleus</location>
    </subcellularLocation>
</comment>
<dbReference type="InterPro" id="IPR016024">
    <property type="entry name" value="ARM-type_fold"/>
</dbReference>
<dbReference type="InterPro" id="IPR031801">
    <property type="entry name" value="VIR_N"/>
</dbReference>
<keyword evidence="3" id="KW-0507">mRNA processing</keyword>
<feature type="region of interest" description="Disordered" evidence="6">
    <location>
        <begin position="1530"/>
        <end position="1549"/>
    </location>
</feature>
<dbReference type="SUPFAM" id="SSF48371">
    <property type="entry name" value="ARM repeat"/>
    <property type="match status" value="1"/>
</dbReference>
<dbReference type="InterPro" id="IPR026736">
    <property type="entry name" value="Virilizer"/>
</dbReference>
<feature type="compositionally biased region" description="Gly residues" evidence="6">
    <location>
        <begin position="1658"/>
        <end position="1672"/>
    </location>
</feature>
<reference evidence="8 9" key="1">
    <citation type="journal article" date="2019" name="PLoS ONE">
        <title>Genomic analyses reveal an absence of contemporary introgressive admixture between fin whales and blue whales, despite known hybrids.</title>
        <authorList>
            <person name="Westbury M.V."/>
            <person name="Petersen B."/>
            <person name="Lorenzen E.D."/>
        </authorList>
    </citation>
    <scope>NUCLEOTIDE SEQUENCE [LARGE SCALE GENOMIC DNA]</scope>
    <source>
        <strain evidence="8">FinWhale-01</strain>
    </source>
</reference>
<dbReference type="PANTHER" id="PTHR23185:SF0">
    <property type="entry name" value="PROTEIN VIRILIZER HOMOLOG"/>
    <property type="match status" value="1"/>
</dbReference>
<evidence type="ECO:0000259" key="7">
    <source>
        <dbReference type="Pfam" id="PF15912"/>
    </source>
</evidence>
<feature type="compositionally biased region" description="Acidic residues" evidence="6">
    <location>
        <begin position="234"/>
        <end position="266"/>
    </location>
</feature>
<feature type="compositionally biased region" description="Pro residues" evidence="6">
    <location>
        <begin position="174"/>
        <end position="190"/>
    </location>
</feature>
<feature type="region of interest" description="Disordered" evidence="6">
    <location>
        <begin position="132"/>
        <end position="302"/>
    </location>
</feature>
<feature type="compositionally biased region" description="Polar residues" evidence="6">
    <location>
        <begin position="224"/>
        <end position="233"/>
    </location>
</feature>
<keyword evidence="9" id="KW-1185">Reference proteome</keyword>
<dbReference type="Pfam" id="PF15912">
    <property type="entry name" value="VIR_N"/>
    <property type="match status" value="1"/>
</dbReference>
<feature type="compositionally biased region" description="Basic residues" evidence="6">
    <location>
        <begin position="1673"/>
        <end position="1682"/>
    </location>
</feature>
<evidence type="ECO:0000313" key="9">
    <source>
        <dbReference type="Proteomes" id="UP000437017"/>
    </source>
</evidence>
<dbReference type="GO" id="GO:0003723">
    <property type="term" value="F:RNA binding"/>
    <property type="evidence" value="ECO:0007669"/>
    <property type="project" value="TreeGrafter"/>
</dbReference>
<comment type="caution">
    <text evidence="8">The sequence shown here is derived from an EMBL/GenBank/DDBJ whole genome shotgun (WGS) entry which is preliminary data.</text>
</comment>
<gene>
    <name evidence="8" type="ORF">E2I00_007577</name>
</gene>
<dbReference type="GO" id="GO:0006397">
    <property type="term" value="P:mRNA processing"/>
    <property type="evidence" value="ECO:0007669"/>
    <property type="project" value="UniProtKB-KW"/>
</dbReference>
<sequence length="1682" mass="187525">MAVDSAMELLFLDTFKHPSAEQSSHIDVVRFPCVVYINEVRVIPPGVRAHSSLPDSRAYGETSPHTFQLDLFFNNVSKPSAPVFDRLGSLEYDENTSIIFRPNSKVNTDGLVLRGWYNCLTLAIYGSVDRVISHDRDSPPPPPPPPPPPQPQPSLKRNPKHADGEKEDQFNGSPPRPQPRGPRTPPGPPPPDDDEDDPMPLPVSGDKEEDAPHREDYFEPISPDRNSVPQEGQYSDEGEVEEEQQEEGEDDEDDVDVEEEEDEDEDDRHTVDSIPEEEEEDEEEEGEEDEEGEGDDGYEQISSDEDGIADLERETFKYPNFDVEYTAEDLASVPPMTYDPYDRELVPLLYFSCPYKTTFEIEISRMKDQGPDKENSGAVEASVKLTELLDLYQEDRGAKWVTALEEIPSLIIKGLSYLQLKNTKQDALGQLIDWTMQALNLQVALRQPIALNVRQLKAGTKLVSSLAECGAQGVMGLLQAGVISGLFELLFADHVSSSLKLNAFKALDSVISMTEGMEAFLRSRQSEKSGYQKLLELILLDQTVRVVTAGSAILQKCHFYEILSEIKRLGDHLAEKTSSVPNHSEPDHDTDTGLERTNPEYENEVEASLDMDLLESSNISEGEIEKLINLLEEVFHLMETAPHTMIQPPVKSFPTMARITGPPERDDPYPVLFRYLHSHHFLELVTLLLSIPVTSAHPGVLQATKDVLKFLAQSQKGLLFFMSEYEATNLLIRALCHLYDQDEEDGLQSDGVIDDAFALWLQDSTQTLQCITELFSHFQRCTASEETDHSDLLGTLHNLYLITFNPVGRSAVGHVFSLEKNLQSLITLMEYYSKEALGDSKSKKSVAYNYACILILVVVQSSSDVQMLEQHAASLLKLCKADENNAKLQELGKWLEPLKNLRFEINCIPNLIEYVKQNIDNLMTPEGVGLTTALRVLCNVACPPPPVEGRLDSDEQKIQNDIIDILLTFTQGVNEKLTISEETLANNTWSLMLKEVLSSILKVPEGFFSGLILLSELLPLPLPMQTTQVIESHDISVALNTRKLWSMHLHVQAKLLQEIVRSFSGTTCQPIQHMLRRICVQLSDLASPTALLIMRTVLDLIVEDMQSTSEDKEKQYTSQTTRLLALLDALASHKACKLAILHLINGTIKGDERYAEIFQDLLALVRSPGDSVIRQQCVEFITSILQSLCDQDIALILPNSSEGSISELEQLSNSLPNKELMASICDCLLAVLANSESSYNCLLTCVRTMMFLAEHDYGLFHLKRFICSNFKKLPIFFIYSALRKNSNALHSLLKRVVSTFSKDTGELASSFLEFMRQILNSDTMGCCGDDSGLMEVEGAHPSRTMSINAAELKQLLQSKEESPENLFLELEKLVLEHSKDDDNLDSLLDNVVGLKQMLESSGDPLPLGDQDVEPVLSAPESLQNLFNNRTAYVLADVMDDQLKSMWFTPFQAEEIDTDLDLVKVDLIELSEKCCSDFDLHSELERSFLSEPSSPGRTKTTKGFKLGKHKNETFITSSGKSEYIEPAKRAHVVPPPRGRGRGGFGQGIRPHDIFRQRKQNTSRPPSMHVDDFVAAESKEVVPQDGIPPPKRPLKVSQKISSRGGFSGNRGGRGAFHSQNRFFTPPASKGNELCYRPSPRDRASRGRGGLGPSWASANSGSGGSRGKFVSGGSGRGRHVRSFTR</sequence>
<feature type="region of interest" description="Disordered" evidence="6">
    <location>
        <begin position="574"/>
        <end position="598"/>
    </location>
</feature>
<evidence type="ECO:0000256" key="1">
    <source>
        <dbReference type="ARBA" id="ARBA00004123"/>
    </source>
</evidence>
<evidence type="ECO:0000256" key="2">
    <source>
        <dbReference type="ARBA" id="ARBA00008371"/>
    </source>
</evidence>
<dbReference type="Proteomes" id="UP000437017">
    <property type="component" value="Unassembled WGS sequence"/>
</dbReference>
<dbReference type="GO" id="GO:0005634">
    <property type="term" value="C:nucleus"/>
    <property type="evidence" value="ECO:0007669"/>
    <property type="project" value="UniProtKB-SubCell"/>
</dbReference>
<evidence type="ECO:0000256" key="6">
    <source>
        <dbReference type="SAM" id="MobiDB-lite"/>
    </source>
</evidence>
<evidence type="ECO:0000256" key="4">
    <source>
        <dbReference type="ARBA" id="ARBA00023187"/>
    </source>
</evidence>
<feature type="compositionally biased region" description="Pro residues" evidence="6">
    <location>
        <begin position="139"/>
        <end position="152"/>
    </location>
</feature>
<evidence type="ECO:0000256" key="3">
    <source>
        <dbReference type="ARBA" id="ARBA00022664"/>
    </source>
</evidence>
<organism evidence="8 9">
    <name type="scientific">Balaenoptera physalus</name>
    <name type="common">Fin whale</name>
    <name type="synonym">Balaena physalus</name>
    <dbReference type="NCBI Taxonomy" id="9770"/>
    <lineage>
        <taxon>Eukaryota</taxon>
        <taxon>Metazoa</taxon>
        <taxon>Chordata</taxon>
        <taxon>Craniata</taxon>
        <taxon>Vertebrata</taxon>
        <taxon>Euteleostomi</taxon>
        <taxon>Mammalia</taxon>
        <taxon>Eutheria</taxon>
        <taxon>Laurasiatheria</taxon>
        <taxon>Artiodactyla</taxon>
        <taxon>Whippomorpha</taxon>
        <taxon>Cetacea</taxon>
        <taxon>Mysticeti</taxon>
        <taxon>Balaenopteridae</taxon>
        <taxon>Balaenoptera</taxon>
    </lineage>
</organism>
<name>A0A643C4D0_BALPH</name>